<proteinExistence type="inferred from homology"/>
<gene>
    <name evidence="6 9" type="primary">rplS</name>
    <name evidence="10" type="ORF">JN03_0008</name>
    <name evidence="11" type="ORF">NMG93_03130</name>
    <name evidence="9" type="ORF">QJ129_00020</name>
</gene>
<dbReference type="InterPro" id="IPR008991">
    <property type="entry name" value="Translation_prot_SH3-like_sf"/>
</dbReference>
<evidence type="ECO:0000256" key="3">
    <source>
        <dbReference type="ARBA" id="ARBA00022980"/>
    </source>
</evidence>
<comment type="function">
    <text evidence="1 6 7">This protein is located at the 30S-50S ribosomal subunit interface and may play a role in the structure and function of the aminoacyl-tRNA binding site.</text>
</comment>
<dbReference type="EMBL" id="CP101127">
    <property type="protein sequence ID" value="UTO25839.1"/>
    <property type="molecule type" value="Genomic_DNA"/>
</dbReference>
<dbReference type="Proteomes" id="UP001059349">
    <property type="component" value="Chromosome"/>
</dbReference>
<dbReference type="AlphaFoldDB" id="A0A063YE62"/>
<dbReference type="PANTHER" id="PTHR15680:SF9">
    <property type="entry name" value="LARGE RIBOSOMAL SUBUNIT PROTEIN BL19M"/>
    <property type="match status" value="1"/>
</dbReference>
<dbReference type="PRINTS" id="PR00061">
    <property type="entry name" value="RIBOSOMALL19"/>
</dbReference>
<reference evidence="9" key="3">
    <citation type="submission" date="2023-04" db="EMBL/GenBank/DDBJ databases">
        <title>Genomes of recent Mycoplasma hyosynoviae isolates 2023.</title>
        <authorList>
            <person name="Spergser J."/>
        </authorList>
    </citation>
    <scope>NUCLEOTIDE SEQUENCE</scope>
    <source>
        <strain evidence="9">SN1J23N</strain>
    </source>
</reference>
<reference evidence="11" key="2">
    <citation type="submission" date="2022-07" db="EMBL/GenBank/DDBJ databases">
        <title>Complete genome of Mycoplasma hyosynoviae B1.</title>
        <authorList>
            <person name="Spergser J."/>
        </authorList>
    </citation>
    <scope>NUCLEOTIDE SEQUENCE</scope>
    <source>
        <strain evidence="11">B1</strain>
    </source>
</reference>
<dbReference type="InterPro" id="IPR038657">
    <property type="entry name" value="Ribosomal_bL19_sf"/>
</dbReference>
<dbReference type="InterPro" id="IPR001857">
    <property type="entry name" value="Ribosomal_bL19"/>
</dbReference>
<comment type="similarity">
    <text evidence="2 6 7">Belongs to the bacterial ribosomal protein bL19 family.</text>
</comment>
<evidence type="ECO:0000256" key="1">
    <source>
        <dbReference type="ARBA" id="ARBA00002349"/>
    </source>
</evidence>
<dbReference type="PANTHER" id="PTHR15680">
    <property type="entry name" value="RIBOSOMAL PROTEIN L19"/>
    <property type="match status" value="1"/>
</dbReference>
<feature type="compositionally biased region" description="Basic residues" evidence="8">
    <location>
        <begin position="133"/>
        <end position="143"/>
    </location>
</feature>
<dbReference type="Proteomes" id="UP000294882">
    <property type="component" value="Unassembled WGS sequence"/>
</dbReference>
<evidence type="ECO:0000256" key="7">
    <source>
        <dbReference type="RuleBase" id="RU000559"/>
    </source>
</evidence>
<evidence type="ECO:0000256" key="4">
    <source>
        <dbReference type="ARBA" id="ARBA00023274"/>
    </source>
</evidence>
<dbReference type="GO" id="GO:0003735">
    <property type="term" value="F:structural constituent of ribosome"/>
    <property type="evidence" value="ECO:0007669"/>
    <property type="project" value="InterPro"/>
</dbReference>
<evidence type="ECO:0000313" key="11">
    <source>
        <dbReference type="EMBL" id="UTO25839.1"/>
    </source>
</evidence>
<dbReference type="GO" id="GO:0006412">
    <property type="term" value="P:translation"/>
    <property type="evidence" value="ECO:0007669"/>
    <property type="project" value="UniProtKB-UniRule"/>
</dbReference>
<evidence type="ECO:0000256" key="2">
    <source>
        <dbReference type="ARBA" id="ARBA00005781"/>
    </source>
</evidence>
<accession>A0A063YE62</accession>
<dbReference type="PROSITE" id="PS01015">
    <property type="entry name" value="RIBOSOMAL_L19"/>
    <property type="match status" value="1"/>
</dbReference>
<name>A0A063YE62_9BACT</name>
<feature type="region of interest" description="Disordered" evidence="8">
    <location>
        <begin position="112"/>
        <end position="143"/>
    </location>
</feature>
<evidence type="ECO:0000313" key="12">
    <source>
        <dbReference type="Proteomes" id="UP000294882"/>
    </source>
</evidence>
<dbReference type="Gene3D" id="2.30.30.790">
    <property type="match status" value="1"/>
</dbReference>
<evidence type="ECO:0000256" key="6">
    <source>
        <dbReference type="HAMAP-Rule" id="MF_00402"/>
    </source>
</evidence>
<keyword evidence="3 6" id="KW-0689">Ribosomal protein</keyword>
<reference evidence="10 12" key="1">
    <citation type="submission" date="2019-03" db="EMBL/GenBank/DDBJ databases">
        <title>Genomic Encyclopedia of Archaeal and Bacterial Type Strains, Phase II (KMG-II): from individual species to whole genera.</title>
        <authorList>
            <person name="Goeker M."/>
        </authorList>
    </citation>
    <scope>NUCLEOTIDE SEQUENCE [LARGE SCALE GENOMIC DNA]</scope>
    <source>
        <strain evidence="10 12">ATCC 25591</strain>
    </source>
</reference>
<dbReference type="PIRSF" id="PIRSF002191">
    <property type="entry name" value="Ribosomal_L19"/>
    <property type="match status" value="1"/>
</dbReference>
<dbReference type="EMBL" id="SOCH01000002">
    <property type="protein sequence ID" value="TDU98000.1"/>
    <property type="molecule type" value="Genomic_DNA"/>
</dbReference>
<dbReference type="EMBL" id="JASBCP010000001">
    <property type="protein sequence ID" value="MDI3047653.1"/>
    <property type="molecule type" value="Genomic_DNA"/>
</dbReference>
<dbReference type="NCBIfam" id="TIGR01024">
    <property type="entry name" value="rplS_bact"/>
    <property type="match status" value="1"/>
</dbReference>
<dbReference type="Pfam" id="PF01245">
    <property type="entry name" value="Ribosomal_L19"/>
    <property type="match status" value="1"/>
</dbReference>
<dbReference type="HAMAP" id="MF_00402">
    <property type="entry name" value="Ribosomal_bL19"/>
    <property type="match status" value="1"/>
</dbReference>
<evidence type="ECO:0000313" key="9">
    <source>
        <dbReference type="EMBL" id="MDI3047653.1"/>
    </source>
</evidence>
<dbReference type="SUPFAM" id="SSF50104">
    <property type="entry name" value="Translation proteins SH3-like domain"/>
    <property type="match status" value="1"/>
</dbReference>
<dbReference type="Proteomes" id="UP001233782">
    <property type="component" value="Unassembled WGS sequence"/>
</dbReference>
<evidence type="ECO:0000256" key="5">
    <source>
        <dbReference type="ARBA" id="ARBA00035171"/>
    </source>
</evidence>
<sequence>MRTKLIESVESEQIRKDLPEVREGYNVRVHVRIKEGNKERIQVFEGLVIAAYGEGINKSIQVRKDSYGIGVERIFKINSPLISSIEVTRKNKVRRAKLFYMRNLTGKSARLKEIKANQPAPAAKKTAAEKVAKKTAKATKPAK</sequence>
<organism evidence="10 12">
    <name type="scientific">Metamycoplasma hyosynoviae</name>
    <dbReference type="NCBI Taxonomy" id="29559"/>
    <lineage>
        <taxon>Bacteria</taxon>
        <taxon>Bacillati</taxon>
        <taxon>Mycoplasmatota</taxon>
        <taxon>Mycoplasmoidales</taxon>
        <taxon>Metamycoplasmataceae</taxon>
        <taxon>Metamycoplasma</taxon>
    </lineage>
</organism>
<protein>
    <recommendedName>
        <fullName evidence="5 6">Large ribosomal subunit protein bL19</fullName>
    </recommendedName>
</protein>
<dbReference type="InterPro" id="IPR018257">
    <property type="entry name" value="Ribosomal_bL19_CS"/>
</dbReference>
<keyword evidence="4 6" id="KW-0687">Ribonucleoprotein</keyword>
<evidence type="ECO:0000256" key="8">
    <source>
        <dbReference type="SAM" id="MobiDB-lite"/>
    </source>
</evidence>
<evidence type="ECO:0000313" key="10">
    <source>
        <dbReference type="EMBL" id="TDU98000.1"/>
    </source>
</evidence>
<feature type="compositionally biased region" description="Low complexity" evidence="8">
    <location>
        <begin position="116"/>
        <end position="125"/>
    </location>
</feature>
<dbReference type="GO" id="GO:0022625">
    <property type="term" value="C:cytosolic large ribosomal subunit"/>
    <property type="evidence" value="ECO:0007669"/>
    <property type="project" value="TreeGrafter"/>
</dbReference>